<dbReference type="GO" id="GO:0016020">
    <property type="term" value="C:membrane"/>
    <property type="evidence" value="ECO:0007669"/>
    <property type="project" value="InterPro"/>
</dbReference>
<accession>A0A934U3M7</accession>
<dbReference type="SUPFAM" id="SSF81343">
    <property type="entry name" value="Fumarate reductase respiratory complex transmembrane subunits"/>
    <property type="match status" value="1"/>
</dbReference>
<comment type="caution">
    <text evidence="2">The sequence shown here is derived from an EMBL/GenBank/DDBJ whole genome shotgun (WGS) entry which is preliminary data.</text>
</comment>
<proteinExistence type="predicted"/>
<feature type="transmembrane region" description="Helical" evidence="1">
    <location>
        <begin position="120"/>
        <end position="144"/>
    </location>
</feature>
<organism evidence="2 3">
    <name type="scientific">Ruminococcus difficilis</name>
    <dbReference type="NCBI Taxonomy" id="2763069"/>
    <lineage>
        <taxon>Bacteria</taxon>
        <taxon>Bacillati</taxon>
        <taxon>Bacillota</taxon>
        <taxon>Clostridia</taxon>
        <taxon>Eubacteriales</taxon>
        <taxon>Oscillospiraceae</taxon>
        <taxon>Ruminococcus</taxon>
    </lineage>
</organism>
<feature type="transmembrane region" description="Helical" evidence="1">
    <location>
        <begin position="86"/>
        <end position="114"/>
    </location>
</feature>
<keyword evidence="1" id="KW-0472">Membrane</keyword>
<dbReference type="RefSeq" id="WP_201427363.1">
    <property type="nucleotide sequence ID" value="NZ_JAEQMG010000061.1"/>
</dbReference>
<dbReference type="AlphaFoldDB" id="A0A934U3M7"/>
<dbReference type="EMBL" id="JAEQMG010000061">
    <property type="protein sequence ID" value="MBK6088467.1"/>
    <property type="molecule type" value="Genomic_DNA"/>
</dbReference>
<protein>
    <recommendedName>
        <fullName evidence="4">Pilus assembly protein PilX</fullName>
    </recommendedName>
</protein>
<sequence length="182" mass="20198">MNIKKWNARLSLLTIVLFLIHEGYQLYAYTTMYYNPVLSKVTGYVLTGALALHVILSVMSVFILHDAKKVTYKKLNIKTVLQRVSGVLIVLILPLHIFSFGILKSSVGGVGYILTEIAQILFYAALCCHISLSFSNALVTLGYLADMRKKRVIDIVVTIICVILFIAASVIITSAHTMIFKG</sequence>
<gene>
    <name evidence="2" type="ORF">JKK62_07330</name>
</gene>
<evidence type="ECO:0000313" key="2">
    <source>
        <dbReference type="EMBL" id="MBK6088467.1"/>
    </source>
</evidence>
<feature type="transmembrane region" description="Helical" evidence="1">
    <location>
        <begin position="156"/>
        <end position="179"/>
    </location>
</feature>
<feature type="transmembrane region" description="Helical" evidence="1">
    <location>
        <begin position="44"/>
        <end position="65"/>
    </location>
</feature>
<evidence type="ECO:0000256" key="1">
    <source>
        <dbReference type="SAM" id="Phobius"/>
    </source>
</evidence>
<name>A0A934U3M7_9FIRM</name>
<keyword evidence="1" id="KW-1133">Transmembrane helix</keyword>
<dbReference type="Proteomes" id="UP000633365">
    <property type="component" value="Unassembled WGS sequence"/>
</dbReference>
<evidence type="ECO:0000313" key="3">
    <source>
        <dbReference type="Proteomes" id="UP000633365"/>
    </source>
</evidence>
<evidence type="ECO:0008006" key="4">
    <source>
        <dbReference type="Google" id="ProtNLM"/>
    </source>
</evidence>
<keyword evidence="3" id="KW-1185">Reference proteome</keyword>
<reference evidence="2" key="1">
    <citation type="submission" date="2021-01" db="EMBL/GenBank/DDBJ databases">
        <title>Genome public.</title>
        <authorList>
            <person name="Liu C."/>
            <person name="Sun Q."/>
        </authorList>
    </citation>
    <scope>NUCLEOTIDE SEQUENCE</scope>
    <source>
        <strain evidence="2">M6</strain>
    </source>
</reference>
<dbReference type="InterPro" id="IPR034804">
    <property type="entry name" value="SQR/QFR_C/D"/>
</dbReference>
<keyword evidence="1" id="KW-0812">Transmembrane</keyword>